<dbReference type="AlphaFoldDB" id="A0A5E4TAA3"/>
<dbReference type="Proteomes" id="UP000382577">
    <property type="component" value="Unassembled WGS sequence"/>
</dbReference>
<evidence type="ECO:0000259" key="2">
    <source>
        <dbReference type="Pfam" id="PF13827"/>
    </source>
</evidence>
<organism evidence="3 4">
    <name type="scientific">Pandoraea fibrosis</name>
    <dbReference type="NCBI Taxonomy" id="1891094"/>
    <lineage>
        <taxon>Bacteria</taxon>
        <taxon>Pseudomonadati</taxon>
        <taxon>Pseudomonadota</taxon>
        <taxon>Betaproteobacteria</taxon>
        <taxon>Burkholderiales</taxon>
        <taxon>Burkholderiaceae</taxon>
        <taxon>Pandoraea</taxon>
    </lineage>
</organism>
<evidence type="ECO:0000313" key="4">
    <source>
        <dbReference type="Proteomes" id="UP000382577"/>
    </source>
</evidence>
<dbReference type="InterPro" id="IPR025240">
    <property type="entry name" value="DUF4189"/>
</dbReference>
<accession>A0A5E4TAA3</accession>
<keyword evidence="1" id="KW-0472">Membrane</keyword>
<feature type="transmembrane region" description="Helical" evidence="1">
    <location>
        <begin position="36"/>
        <end position="60"/>
    </location>
</feature>
<keyword evidence="1" id="KW-1133">Transmembrane helix</keyword>
<reference evidence="3 4" key="1">
    <citation type="submission" date="2019-08" db="EMBL/GenBank/DDBJ databases">
        <authorList>
            <person name="Peeters C."/>
        </authorList>
    </citation>
    <scope>NUCLEOTIDE SEQUENCE [LARGE SCALE GENOMIC DNA]</scope>
    <source>
        <strain evidence="3 4">LMG 31113</strain>
    </source>
</reference>
<name>A0A5E4TAA3_9BURK</name>
<dbReference type="Pfam" id="PF13827">
    <property type="entry name" value="DUF4189"/>
    <property type="match status" value="1"/>
</dbReference>
<evidence type="ECO:0000313" key="3">
    <source>
        <dbReference type="EMBL" id="VVD84391.1"/>
    </source>
</evidence>
<dbReference type="EMBL" id="CABPRW010000002">
    <property type="protein sequence ID" value="VVD84391.1"/>
    <property type="molecule type" value="Genomic_DNA"/>
</dbReference>
<protein>
    <recommendedName>
        <fullName evidence="2">DUF4189 domain-containing protein</fullName>
    </recommendedName>
</protein>
<evidence type="ECO:0000256" key="1">
    <source>
        <dbReference type="SAM" id="Phobius"/>
    </source>
</evidence>
<feature type="domain" description="DUF4189" evidence="2">
    <location>
        <begin position="65"/>
        <end position="151"/>
    </location>
</feature>
<proteinExistence type="predicted"/>
<gene>
    <name evidence="3" type="ORF">PFI31113_01284</name>
</gene>
<keyword evidence="1" id="KW-0812">Transmembrane</keyword>
<dbReference type="OrthoDB" id="8940574at2"/>
<sequence length="237" mass="25830">MRPYDVISYDLSHDFRRIPGCDSAAMKLEWFRLYPLILSVWFAGAMAFASSPGFAASAVAGVRTANGLRYVYVTNQTSMAKAKLAALDRCRTQLAPGSRGGRCEVLMAGNGPAYWAVVRANNGEIGVALGDTQASAVQDAFVVCQRGGECSADGEHVWLDNGQRPGKRLPRPQAAQAQPMQCKIPTGQVIRMQTRCINGECVRTYDNGCTVRFQAARCLDRETHAYVWKPNGCDDEG</sequence>